<organism evidence="1 2">
    <name type="scientific">Paenibacillus anseongense</name>
    <dbReference type="NCBI Taxonomy" id="2682845"/>
    <lineage>
        <taxon>Bacteria</taxon>
        <taxon>Bacillati</taxon>
        <taxon>Bacillota</taxon>
        <taxon>Bacilli</taxon>
        <taxon>Bacillales</taxon>
        <taxon>Paenibacillaceae</taxon>
        <taxon>Paenibacillus</taxon>
    </lineage>
</organism>
<dbReference type="RefSeq" id="WP_157319043.1">
    <property type="nucleotide sequence ID" value="NZ_WSEM01000008.1"/>
</dbReference>
<name>A0ABW9U4K7_9BACL</name>
<protein>
    <recommendedName>
        <fullName evidence="3">DUF2007 domain-containing protein</fullName>
    </recommendedName>
</protein>
<evidence type="ECO:0000313" key="1">
    <source>
        <dbReference type="EMBL" id="MVQ35029.1"/>
    </source>
</evidence>
<gene>
    <name evidence="1" type="ORF">GON05_10215</name>
</gene>
<dbReference type="EMBL" id="WSEM01000008">
    <property type="protein sequence ID" value="MVQ35029.1"/>
    <property type="molecule type" value="Genomic_DNA"/>
</dbReference>
<dbReference type="Proteomes" id="UP000467637">
    <property type="component" value="Unassembled WGS sequence"/>
</dbReference>
<comment type="caution">
    <text evidence="1">The sequence shown here is derived from an EMBL/GenBank/DDBJ whole genome shotgun (WGS) entry which is preliminary data.</text>
</comment>
<accession>A0ABW9U4K7</accession>
<sequence>MGNIEQLIMNIIMFLFSKHRRLVFTAFNQSNYYDAVNKLKSHGISYRSRITSHDTGTVGSGRNENSQYDIYVKKDEVYLAEKAINS</sequence>
<keyword evidence="2" id="KW-1185">Reference proteome</keyword>
<proteinExistence type="predicted"/>
<evidence type="ECO:0000313" key="2">
    <source>
        <dbReference type="Proteomes" id="UP000467637"/>
    </source>
</evidence>
<evidence type="ECO:0008006" key="3">
    <source>
        <dbReference type="Google" id="ProtNLM"/>
    </source>
</evidence>
<reference evidence="1 2" key="1">
    <citation type="submission" date="2019-12" db="EMBL/GenBank/DDBJ databases">
        <authorList>
            <person name="Huq M.A."/>
        </authorList>
    </citation>
    <scope>NUCLEOTIDE SEQUENCE [LARGE SCALE GENOMIC DNA]</scope>
    <source>
        <strain evidence="1 2">MAH-34</strain>
    </source>
</reference>